<feature type="domain" description="Disease resistance protein Roq1-like winged-helix" evidence="2">
    <location>
        <begin position="159"/>
        <end position="227"/>
    </location>
</feature>
<dbReference type="EMBL" id="HG994373">
    <property type="protein sequence ID" value="CAF1780152.1"/>
    <property type="molecule type" value="Genomic_DNA"/>
</dbReference>
<gene>
    <name evidence="3" type="ORF">DARMORV10_C09P58450.1</name>
</gene>
<dbReference type="InterPro" id="IPR042197">
    <property type="entry name" value="Apaf_helical"/>
</dbReference>
<evidence type="ECO:0000313" key="3">
    <source>
        <dbReference type="EMBL" id="CAF1780152.1"/>
    </source>
</evidence>
<dbReference type="InterPro" id="IPR058192">
    <property type="entry name" value="WHD_ROQ1-like"/>
</dbReference>
<keyword evidence="1" id="KW-0677">Repeat</keyword>
<dbReference type="InterPro" id="IPR044974">
    <property type="entry name" value="Disease_R_plants"/>
</dbReference>
<reference evidence="3" key="1">
    <citation type="submission" date="2021-01" db="EMBL/GenBank/DDBJ databases">
        <authorList>
            <consortium name="Genoscope - CEA"/>
            <person name="William W."/>
        </authorList>
    </citation>
    <scope>NUCLEOTIDE SEQUENCE</scope>
</reference>
<dbReference type="PANTHER" id="PTHR11017">
    <property type="entry name" value="LEUCINE-RICH REPEAT-CONTAINING PROTEIN"/>
    <property type="match status" value="1"/>
</dbReference>
<protein>
    <submittedName>
        <fullName evidence="3">(rape) hypothetical protein</fullName>
    </submittedName>
</protein>
<dbReference type="AlphaFoldDB" id="A0A816J3E1"/>
<accession>A0A816J3E1</accession>
<dbReference type="PANTHER" id="PTHR11017:SF333">
    <property type="entry name" value="ADP-RIBOSYL CYCLASE_CYCLIC ADP-RIBOSE HYDROLASE-RELATED"/>
    <property type="match status" value="1"/>
</dbReference>
<dbReference type="Gene3D" id="1.10.8.430">
    <property type="entry name" value="Helical domain of apoptotic protease-activating factors"/>
    <property type="match status" value="1"/>
</dbReference>
<dbReference type="Pfam" id="PF23282">
    <property type="entry name" value="WHD_ROQ1"/>
    <property type="match status" value="1"/>
</dbReference>
<dbReference type="SUPFAM" id="SSF52540">
    <property type="entry name" value="P-loop containing nucleoside triphosphate hydrolases"/>
    <property type="match status" value="1"/>
</dbReference>
<proteinExistence type="predicted"/>
<dbReference type="GO" id="GO:0006952">
    <property type="term" value="P:defense response"/>
    <property type="evidence" value="ECO:0007669"/>
    <property type="project" value="InterPro"/>
</dbReference>
<dbReference type="Proteomes" id="UP001295469">
    <property type="component" value="Chromosome C09"/>
</dbReference>
<organism evidence="3">
    <name type="scientific">Brassica napus</name>
    <name type="common">Rape</name>
    <dbReference type="NCBI Taxonomy" id="3708"/>
    <lineage>
        <taxon>Eukaryota</taxon>
        <taxon>Viridiplantae</taxon>
        <taxon>Streptophyta</taxon>
        <taxon>Embryophyta</taxon>
        <taxon>Tracheophyta</taxon>
        <taxon>Spermatophyta</taxon>
        <taxon>Magnoliopsida</taxon>
        <taxon>eudicotyledons</taxon>
        <taxon>Gunneridae</taxon>
        <taxon>Pentapetalae</taxon>
        <taxon>rosids</taxon>
        <taxon>malvids</taxon>
        <taxon>Brassicales</taxon>
        <taxon>Brassicaceae</taxon>
        <taxon>Brassiceae</taxon>
        <taxon>Brassica</taxon>
    </lineage>
</organism>
<dbReference type="SUPFAM" id="SSF46785">
    <property type="entry name" value="Winged helix' DNA-binding domain"/>
    <property type="match status" value="1"/>
</dbReference>
<dbReference type="InterPro" id="IPR027417">
    <property type="entry name" value="P-loop_NTPase"/>
</dbReference>
<dbReference type="InterPro" id="IPR036390">
    <property type="entry name" value="WH_DNA-bd_sf"/>
</dbReference>
<evidence type="ECO:0000256" key="1">
    <source>
        <dbReference type="ARBA" id="ARBA00022737"/>
    </source>
</evidence>
<name>A0A816J3E1_BRANA</name>
<evidence type="ECO:0000259" key="2">
    <source>
        <dbReference type="Pfam" id="PF23282"/>
    </source>
</evidence>
<sequence>MDCLLKLEAMAKKANLFGHRSAQDIKCIYDMRLPNEVEAVQILCQYAFDQKSLDYGPETRTARAWCNQFFLDIRGSTEMSSLPGSDYRFQLDYLYEFYKLARGVTELAGRLPLALRVLGSYLRGMSRDEWISALPRLKSSLDEGIESILMFGYNGLSDDKDRDLFLYIACFFVGFEVDRVKRCLEDCDLDVDHGLHNLEQKSLISPGYGYVKMHTLLQQMGRDIVKRKAKEIGERQFLMDTEDISDLFEDEDAGTGNVIGIKVEARREDIQMSKSAFQRMKNLQFLLVDSSNWQVSCRTYHDRQQT</sequence>